<dbReference type="AlphaFoldDB" id="A0A3G9GA18"/>
<sequence length="97" mass="11048">MTKRGCDFSPYHFRLDRRPVVYAWHVIKAPIIFPQLLTLCGDGFRRADTGSERAPDTRRGRAASGYKNPWRSHLNQCQAVSTPDLIRIPAKPKSLVL</sequence>
<dbReference type="Proteomes" id="UP000278756">
    <property type="component" value="Chromosome 1"/>
</dbReference>
<organism evidence="2 3">
    <name type="scientific">Asticcacaulis excentricus</name>
    <dbReference type="NCBI Taxonomy" id="78587"/>
    <lineage>
        <taxon>Bacteria</taxon>
        <taxon>Pseudomonadati</taxon>
        <taxon>Pseudomonadota</taxon>
        <taxon>Alphaproteobacteria</taxon>
        <taxon>Caulobacterales</taxon>
        <taxon>Caulobacteraceae</taxon>
        <taxon>Asticcacaulis</taxon>
    </lineage>
</organism>
<feature type="compositionally biased region" description="Basic and acidic residues" evidence="1">
    <location>
        <begin position="48"/>
        <end position="59"/>
    </location>
</feature>
<protein>
    <submittedName>
        <fullName evidence="2">Uncharacterized protein</fullName>
    </submittedName>
</protein>
<accession>A0A3G9GA18</accession>
<reference evidence="3" key="2">
    <citation type="journal article" date="2017" name="Plant Physiol. Biochem.">
        <title>Differential oxidative and antioxidative response of duckweed Lemna minor toward plant growth promoting/inhibiting bacteria.</title>
        <authorList>
            <person name="Ishizawa H."/>
            <person name="Kuroda M."/>
            <person name="Morikawa M."/>
            <person name="Ike M."/>
        </authorList>
    </citation>
    <scope>NUCLEOTIDE SEQUENCE [LARGE SCALE GENOMIC DNA]</scope>
    <source>
        <strain evidence="3">M6</strain>
    </source>
</reference>
<name>A0A3G9GA18_9CAUL</name>
<evidence type="ECO:0000313" key="3">
    <source>
        <dbReference type="Proteomes" id="UP000278756"/>
    </source>
</evidence>
<proteinExistence type="predicted"/>
<feature type="region of interest" description="Disordered" evidence="1">
    <location>
        <begin position="48"/>
        <end position="67"/>
    </location>
</feature>
<reference evidence="3" key="1">
    <citation type="journal article" date="2017" name="Biotechnol. Biofuels">
        <title>Evaluation of environmental bacterial communities as a factor affecting the growth of duckweed Lemna minor.</title>
        <authorList>
            <person name="Ishizawa H."/>
            <person name="Kuroda M."/>
            <person name="Morikawa M."/>
            <person name="Ike M."/>
        </authorList>
    </citation>
    <scope>NUCLEOTIDE SEQUENCE [LARGE SCALE GENOMIC DNA]</scope>
    <source>
        <strain evidence="3">M6</strain>
    </source>
</reference>
<evidence type="ECO:0000256" key="1">
    <source>
        <dbReference type="SAM" id="MobiDB-lite"/>
    </source>
</evidence>
<evidence type="ECO:0000313" key="2">
    <source>
        <dbReference type="EMBL" id="BBF81289.1"/>
    </source>
</evidence>
<dbReference type="EMBL" id="AP018827">
    <property type="protein sequence ID" value="BBF81289.1"/>
    <property type="molecule type" value="Genomic_DNA"/>
</dbReference>
<gene>
    <name evidence="2" type="ORF">EM6_1886</name>
</gene>